<dbReference type="Proteomes" id="UP000249464">
    <property type="component" value="Unassembled WGS sequence"/>
</dbReference>
<gene>
    <name evidence="1" type="primary">BQ5605_C008g05302</name>
    <name evidence="1" type="ORF">BQ5605_C008G05302</name>
</gene>
<name>A0A2X0MG37_9BASI</name>
<proteinExistence type="predicted"/>
<keyword evidence="2" id="KW-1185">Reference proteome</keyword>
<protein>
    <submittedName>
        <fullName evidence="1">BQ5605_C008g05302 protein</fullName>
    </submittedName>
</protein>
<dbReference type="EMBL" id="FQNC01000048">
    <property type="protein sequence ID" value="SGY80096.1"/>
    <property type="molecule type" value="Genomic_DNA"/>
</dbReference>
<evidence type="ECO:0000313" key="2">
    <source>
        <dbReference type="Proteomes" id="UP000249464"/>
    </source>
</evidence>
<sequence>MSFASRPVQLPRLLSLLPRDGLNAIVYETRWAEMGIPVPTYSASKVSAPPTSRWEIKKVRLDFSGPKPKGRIWGVFYWKGERMTPDDVEYERVKGTLKYMWQSVLPPPLLVHEVRLGSKASPALDPALDPTAPATPSS</sequence>
<dbReference type="AlphaFoldDB" id="A0A2X0MG37"/>
<organism evidence="1 2">
    <name type="scientific">Microbotryum silenes-dioicae</name>
    <dbReference type="NCBI Taxonomy" id="796604"/>
    <lineage>
        <taxon>Eukaryota</taxon>
        <taxon>Fungi</taxon>
        <taxon>Dikarya</taxon>
        <taxon>Basidiomycota</taxon>
        <taxon>Pucciniomycotina</taxon>
        <taxon>Microbotryomycetes</taxon>
        <taxon>Microbotryales</taxon>
        <taxon>Microbotryaceae</taxon>
        <taxon>Microbotryum</taxon>
    </lineage>
</organism>
<evidence type="ECO:0000313" key="1">
    <source>
        <dbReference type="EMBL" id="SGY80096.1"/>
    </source>
</evidence>
<reference evidence="1 2" key="1">
    <citation type="submission" date="2016-11" db="EMBL/GenBank/DDBJ databases">
        <authorList>
            <person name="Jaros S."/>
            <person name="Januszkiewicz K."/>
            <person name="Wedrychowicz H."/>
        </authorList>
    </citation>
    <scope>NUCLEOTIDE SEQUENCE [LARGE SCALE GENOMIC DNA]</scope>
</reference>
<accession>A0A2X0MG37</accession>